<dbReference type="InterPro" id="IPR004045">
    <property type="entry name" value="Glutathione_S-Trfase_N"/>
</dbReference>
<dbReference type="Pfam" id="PF13409">
    <property type="entry name" value="GST_N_2"/>
    <property type="match status" value="1"/>
</dbReference>
<dbReference type="SUPFAM" id="SSF47616">
    <property type="entry name" value="GST C-terminal domain-like"/>
    <property type="match status" value="1"/>
</dbReference>
<organism evidence="4 5">
    <name type="scientific">Colletotrichum fioriniae PJ7</name>
    <dbReference type="NCBI Taxonomy" id="1445577"/>
    <lineage>
        <taxon>Eukaryota</taxon>
        <taxon>Fungi</taxon>
        <taxon>Dikarya</taxon>
        <taxon>Ascomycota</taxon>
        <taxon>Pezizomycotina</taxon>
        <taxon>Sordariomycetes</taxon>
        <taxon>Hypocreomycetidae</taxon>
        <taxon>Glomerellales</taxon>
        <taxon>Glomerellaceae</taxon>
        <taxon>Colletotrichum</taxon>
        <taxon>Colletotrichum acutatum species complex</taxon>
    </lineage>
</organism>
<comment type="similarity">
    <text evidence="1">Belongs to the GST superfamily.</text>
</comment>
<evidence type="ECO:0000313" key="5">
    <source>
        <dbReference type="Proteomes" id="UP000020467"/>
    </source>
</evidence>
<dbReference type="Pfam" id="PF14497">
    <property type="entry name" value="GST_C_3"/>
    <property type="match status" value="1"/>
</dbReference>
<dbReference type="SFLD" id="SFLDS00019">
    <property type="entry name" value="Glutathione_Transferase_(cytos"/>
    <property type="match status" value="1"/>
</dbReference>
<dbReference type="SFLD" id="SFLDG00358">
    <property type="entry name" value="Main_(cytGST)"/>
    <property type="match status" value="1"/>
</dbReference>
<dbReference type="SUPFAM" id="SSF52833">
    <property type="entry name" value="Thioredoxin-like"/>
    <property type="match status" value="1"/>
</dbReference>
<dbReference type="eggNOG" id="ENOG502SDBJ">
    <property type="taxonomic scope" value="Eukaryota"/>
</dbReference>
<dbReference type="InterPro" id="IPR010987">
    <property type="entry name" value="Glutathione-S-Trfase_C-like"/>
</dbReference>
<name>A0A010RXN0_9PEZI</name>
<dbReference type="OrthoDB" id="2309723at2759"/>
<evidence type="ECO:0000256" key="1">
    <source>
        <dbReference type="ARBA" id="ARBA00007409"/>
    </source>
</evidence>
<dbReference type="Gene3D" id="1.20.1050.10">
    <property type="match status" value="1"/>
</dbReference>
<dbReference type="CDD" id="cd03057">
    <property type="entry name" value="GST_N_Beta"/>
    <property type="match status" value="1"/>
</dbReference>
<comment type="caution">
    <text evidence="4">The sequence shown here is derived from an EMBL/GenBank/DDBJ whole genome shotgun (WGS) entry which is preliminary data.</text>
</comment>
<accession>A0A010RXN0</accession>
<dbReference type="PANTHER" id="PTHR44051:SF8">
    <property type="entry name" value="GLUTATHIONE S-TRANSFERASE GSTA"/>
    <property type="match status" value="1"/>
</dbReference>
<keyword evidence="5" id="KW-1185">Reference proteome</keyword>
<feature type="domain" description="GST N-terminal" evidence="2">
    <location>
        <begin position="3"/>
        <end position="93"/>
    </location>
</feature>
<dbReference type="InterPro" id="IPR036282">
    <property type="entry name" value="Glutathione-S-Trfase_C_sf"/>
</dbReference>
<protein>
    <recommendedName>
        <fullName evidence="6">Glutathione S-transferase</fullName>
    </recommendedName>
</protein>
<sequence length="226" mass="25548">MSSPTITLYYKPGSCSLVAHALLYHLAIPFKTVQLRPNAEKRFEAADGSFTHEDYCKINPSGYVPALVLDSGEVITELPAVLTYIACIAPPEQTEKFLGSSALDRAKVNEWTNWLSGTFLGASLAACARPYRFTDGEEARKAVAEKGWEHILECFDRIESRLEGREWAVGDDLTVVDMYMYYFRRSAVYMTDLGQYPNFERLQKKVEKLAGIQKVLEVEELKPVFE</sequence>
<dbReference type="HOGENOM" id="CLU_011226_6_1_1"/>
<dbReference type="Proteomes" id="UP000020467">
    <property type="component" value="Unassembled WGS sequence"/>
</dbReference>
<feature type="domain" description="GST C-terminal" evidence="3">
    <location>
        <begin position="101"/>
        <end position="225"/>
    </location>
</feature>
<evidence type="ECO:0000313" key="4">
    <source>
        <dbReference type="EMBL" id="EXF77043.1"/>
    </source>
</evidence>
<evidence type="ECO:0000259" key="3">
    <source>
        <dbReference type="PROSITE" id="PS50405"/>
    </source>
</evidence>
<gene>
    <name evidence="4" type="ORF">CFIO01_01690</name>
</gene>
<dbReference type="KEGG" id="cfj:CFIO01_01690"/>
<dbReference type="PANTHER" id="PTHR44051">
    <property type="entry name" value="GLUTATHIONE S-TRANSFERASE-RELATED"/>
    <property type="match status" value="1"/>
</dbReference>
<dbReference type="InterPro" id="IPR036249">
    <property type="entry name" value="Thioredoxin-like_sf"/>
</dbReference>
<dbReference type="InterPro" id="IPR040079">
    <property type="entry name" value="Glutathione_S-Trfase"/>
</dbReference>
<dbReference type="Gene3D" id="3.40.30.10">
    <property type="entry name" value="Glutaredoxin"/>
    <property type="match status" value="1"/>
</dbReference>
<reference evidence="4 5" key="1">
    <citation type="submission" date="2014-02" db="EMBL/GenBank/DDBJ databases">
        <title>The genome sequence of Colletotrichum fioriniae PJ7.</title>
        <authorList>
            <person name="Baroncelli R."/>
            <person name="Thon M.R."/>
        </authorList>
    </citation>
    <scope>NUCLEOTIDE SEQUENCE [LARGE SCALE GENOMIC DNA]</scope>
    <source>
        <strain evidence="4 5">PJ7</strain>
    </source>
</reference>
<evidence type="ECO:0008006" key="6">
    <source>
        <dbReference type="Google" id="ProtNLM"/>
    </source>
</evidence>
<proteinExistence type="inferred from homology"/>
<dbReference type="PROSITE" id="PS50405">
    <property type="entry name" value="GST_CTER"/>
    <property type="match status" value="1"/>
</dbReference>
<dbReference type="AlphaFoldDB" id="A0A010RXN0"/>
<dbReference type="EMBL" id="JARH01000760">
    <property type="protein sequence ID" value="EXF77043.1"/>
    <property type="molecule type" value="Genomic_DNA"/>
</dbReference>
<dbReference type="InterPro" id="IPR004046">
    <property type="entry name" value="GST_C"/>
</dbReference>
<dbReference type="STRING" id="1445577.A0A010RXN0"/>
<evidence type="ECO:0000259" key="2">
    <source>
        <dbReference type="PROSITE" id="PS50404"/>
    </source>
</evidence>
<dbReference type="PROSITE" id="PS50404">
    <property type="entry name" value="GST_NTER"/>
    <property type="match status" value="1"/>
</dbReference>